<organism evidence="1 2">
    <name type="scientific">Portunus trituberculatus</name>
    <name type="common">Swimming crab</name>
    <name type="synonym">Neptunus trituberculatus</name>
    <dbReference type="NCBI Taxonomy" id="210409"/>
    <lineage>
        <taxon>Eukaryota</taxon>
        <taxon>Metazoa</taxon>
        <taxon>Ecdysozoa</taxon>
        <taxon>Arthropoda</taxon>
        <taxon>Crustacea</taxon>
        <taxon>Multicrustacea</taxon>
        <taxon>Malacostraca</taxon>
        <taxon>Eumalacostraca</taxon>
        <taxon>Eucarida</taxon>
        <taxon>Decapoda</taxon>
        <taxon>Pleocyemata</taxon>
        <taxon>Brachyura</taxon>
        <taxon>Eubrachyura</taxon>
        <taxon>Portunoidea</taxon>
        <taxon>Portunidae</taxon>
        <taxon>Portuninae</taxon>
        <taxon>Portunus</taxon>
    </lineage>
</organism>
<sequence>MEMMFIFSSLQHSKKALVYTDILLLCLNHPHTLTAHLIHNTKYVHVITGPILSLNALTNLTKVCGGSGTPKSGHVRVSMTMARELLSQHILQKSSLVEGRGPWVTINSLGEL</sequence>
<accession>A0A5B7EF45</accession>
<reference evidence="1 2" key="1">
    <citation type="submission" date="2019-05" db="EMBL/GenBank/DDBJ databases">
        <title>Another draft genome of Portunus trituberculatus and its Hox gene families provides insights of decapod evolution.</title>
        <authorList>
            <person name="Jeong J.-H."/>
            <person name="Song I."/>
            <person name="Kim S."/>
            <person name="Choi T."/>
            <person name="Kim D."/>
            <person name="Ryu S."/>
            <person name="Kim W."/>
        </authorList>
    </citation>
    <scope>NUCLEOTIDE SEQUENCE [LARGE SCALE GENOMIC DNA]</scope>
    <source>
        <tissue evidence="1">Muscle</tissue>
    </source>
</reference>
<protein>
    <submittedName>
        <fullName evidence="1">Uncharacterized protein</fullName>
    </submittedName>
</protein>
<gene>
    <name evidence="1" type="ORF">E2C01_025113</name>
</gene>
<name>A0A5B7EF45_PORTR</name>
<comment type="caution">
    <text evidence="1">The sequence shown here is derived from an EMBL/GenBank/DDBJ whole genome shotgun (WGS) entry which is preliminary data.</text>
</comment>
<proteinExistence type="predicted"/>
<dbReference type="AlphaFoldDB" id="A0A5B7EF45"/>
<dbReference type="Proteomes" id="UP000324222">
    <property type="component" value="Unassembled WGS sequence"/>
</dbReference>
<evidence type="ECO:0000313" key="1">
    <source>
        <dbReference type="EMBL" id="MPC31816.1"/>
    </source>
</evidence>
<evidence type="ECO:0000313" key="2">
    <source>
        <dbReference type="Proteomes" id="UP000324222"/>
    </source>
</evidence>
<keyword evidence="2" id="KW-1185">Reference proteome</keyword>
<dbReference type="EMBL" id="VSRR010002509">
    <property type="protein sequence ID" value="MPC31816.1"/>
    <property type="molecule type" value="Genomic_DNA"/>
</dbReference>